<dbReference type="SUPFAM" id="SSF52777">
    <property type="entry name" value="CoA-dependent acyltransferases"/>
    <property type="match status" value="2"/>
</dbReference>
<dbReference type="InterPro" id="IPR020845">
    <property type="entry name" value="AMP-binding_CS"/>
</dbReference>
<dbReference type="Gene3D" id="3.40.50.1820">
    <property type="entry name" value="alpha/beta hydrolase"/>
    <property type="match status" value="1"/>
</dbReference>
<proteinExistence type="predicted"/>
<keyword evidence="2" id="KW-0596">Phosphopantetheine</keyword>
<dbReference type="SMART" id="SM00824">
    <property type="entry name" value="PKS_TE"/>
    <property type="match status" value="1"/>
</dbReference>
<dbReference type="FunFam" id="3.30.300.30:FF:000010">
    <property type="entry name" value="Enterobactin synthetase component F"/>
    <property type="match status" value="1"/>
</dbReference>
<dbReference type="Pfam" id="PF00550">
    <property type="entry name" value="PP-binding"/>
    <property type="match status" value="1"/>
</dbReference>
<dbReference type="InterPro" id="IPR006162">
    <property type="entry name" value="Ppantetheine_attach_site"/>
</dbReference>
<dbReference type="GO" id="GO:0005829">
    <property type="term" value="C:cytosol"/>
    <property type="evidence" value="ECO:0007669"/>
    <property type="project" value="TreeGrafter"/>
</dbReference>
<dbReference type="Pfam" id="PF00501">
    <property type="entry name" value="AMP-binding"/>
    <property type="match status" value="1"/>
</dbReference>
<dbReference type="PANTHER" id="PTHR45527:SF1">
    <property type="entry name" value="FATTY ACID SYNTHASE"/>
    <property type="match status" value="1"/>
</dbReference>
<dbReference type="InterPro" id="IPR000873">
    <property type="entry name" value="AMP-dep_synth/lig_dom"/>
</dbReference>
<dbReference type="FunFam" id="2.30.38.10:FF:000001">
    <property type="entry name" value="Non-ribosomal peptide synthetase PvdI"/>
    <property type="match status" value="1"/>
</dbReference>
<dbReference type="InterPro" id="IPR023213">
    <property type="entry name" value="CAT-like_dom_sf"/>
</dbReference>
<evidence type="ECO:0000256" key="3">
    <source>
        <dbReference type="ARBA" id="ARBA00022553"/>
    </source>
</evidence>
<dbReference type="GO" id="GO:0009366">
    <property type="term" value="C:enterobactin synthetase complex"/>
    <property type="evidence" value="ECO:0007669"/>
    <property type="project" value="TreeGrafter"/>
</dbReference>
<gene>
    <name evidence="6" type="primary">vzb7</name>
</gene>
<dbReference type="Gene3D" id="3.30.300.30">
    <property type="match status" value="1"/>
</dbReference>
<comment type="cofactor">
    <cofactor evidence="1">
        <name>pantetheine 4'-phosphate</name>
        <dbReference type="ChEBI" id="CHEBI:47942"/>
    </cofactor>
</comment>
<feature type="domain" description="Carrier" evidence="5">
    <location>
        <begin position="1032"/>
        <end position="1109"/>
    </location>
</feature>
<dbReference type="SUPFAM" id="SSF53474">
    <property type="entry name" value="alpha/beta-Hydrolases"/>
    <property type="match status" value="1"/>
</dbReference>
<dbReference type="InterPro" id="IPR036736">
    <property type="entry name" value="ACP-like_sf"/>
</dbReference>
<dbReference type="GO" id="GO:0008610">
    <property type="term" value="P:lipid biosynthetic process"/>
    <property type="evidence" value="ECO:0007669"/>
    <property type="project" value="UniProtKB-ARBA"/>
</dbReference>
<dbReference type="PROSITE" id="PS00455">
    <property type="entry name" value="AMP_BINDING"/>
    <property type="match status" value="1"/>
</dbReference>
<dbReference type="Gene3D" id="2.30.38.10">
    <property type="entry name" value="Luciferase, Domain 3"/>
    <property type="match status" value="1"/>
</dbReference>
<protein>
    <submittedName>
        <fullName evidence="6">NRPS (C-A-PCP-TE)</fullName>
    </submittedName>
</protein>
<dbReference type="InterPro" id="IPR020806">
    <property type="entry name" value="PKS_PP-bd"/>
</dbReference>
<reference evidence="6" key="1">
    <citation type="journal article" date="2016" name="Nat. Chem. Biol.">
        <title>Amino-group carrier-protein-mediated secondary metabolite biosynthesis in Streptomyces.</title>
        <authorList>
            <person name="Hasebe F."/>
            <person name="Matsuda K."/>
            <person name="Shiraishi T."/>
            <person name="Futamura Y."/>
            <person name="Nakano T."/>
            <person name="Tomita T."/>
            <person name="Ishigami K."/>
            <person name="Taka H."/>
            <person name="Mineki R."/>
            <person name="Fujimura T."/>
            <person name="Osada H."/>
            <person name="Kuzuyama T."/>
            <person name="Nishiyama M."/>
        </authorList>
    </citation>
    <scope>NUCLEOTIDE SEQUENCE</scope>
    <source>
        <strain evidence="6">SANK 60404</strain>
    </source>
</reference>
<dbReference type="Pfam" id="PF00975">
    <property type="entry name" value="Thioesterase"/>
    <property type="match status" value="1"/>
</dbReference>
<dbReference type="PANTHER" id="PTHR45527">
    <property type="entry name" value="NONRIBOSOMAL PEPTIDE SYNTHETASE"/>
    <property type="match status" value="1"/>
</dbReference>
<dbReference type="InterPro" id="IPR020802">
    <property type="entry name" value="TesA-like"/>
</dbReference>
<feature type="region of interest" description="Disordered" evidence="4">
    <location>
        <begin position="1"/>
        <end position="50"/>
    </location>
</feature>
<dbReference type="CDD" id="cd05930">
    <property type="entry name" value="A_NRPS"/>
    <property type="match status" value="1"/>
</dbReference>
<dbReference type="Gene3D" id="3.30.559.10">
    <property type="entry name" value="Chloramphenicol acetyltransferase-like domain"/>
    <property type="match status" value="1"/>
</dbReference>
<dbReference type="SMART" id="SM00823">
    <property type="entry name" value="PKS_PP"/>
    <property type="match status" value="1"/>
</dbReference>
<dbReference type="InterPro" id="IPR010071">
    <property type="entry name" value="AA_adenyl_dom"/>
</dbReference>
<dbReference type="FunFam" id="3.40.50.980:FF:000001">
    <property type="entry name" value="Non-ribosomal peptide synthetase"/>
    <property type="match status" value="1"/>
</dbReference>
<dbReference type="InterPro" id="IPR001242">
    <property type="entry name" value="Condensation_dom"/>
</dbReference>
<dbReference type="PROSITE" id="PS00012">
    <property type="entry name" value="PHOSPHOPANTETHEINE"/>
    <property type="match status" value="1"/>
</dbReference>
<dbReference type="Pfam" id="PF13193">
    <property type="entry name" value="AMP-binding_C"/>
    <property type="match status" value="1"/>
</dbReference>
<dbReference type="SUPFAM" id="SSF56801">
    <property type="entry name" value="Acetyl-CoA synthetase-like"/>
    <property type="match status" value="1"/>
</dbReference>
<evidence type="ECO:0000256" key="2">
    <source>
        <dbReference type="ARBA" id="ARBA00022450"/>
    </source>
</evidence>
<evidence type="ECO:0000259" key="5">
    <source>
        <dbReference type="PROSITE" id="PS50075"/>
    </source>
</evidence>
<dbReference type="NCBIfam" id="TIGR01733">
    <property type="entry name" value="AA-adenyl-dom"/>
    <property type="match status" value="1"/>
</dbReference>
<evidence type="ECO:0000256" key="1">
    <source>
        <dbReference type="ARBA" id="ARBA00001957"/>
    </source>
</evidence>
<evidence type="ECO:0000313" key="6">
    <source>
        <dbReference type="EMBL" id="BAV57443.1"/>
    </source>
</evidence>
<dbReference type="GO" id="GO:0009239">
    <property type="term" value="P:enterobactin biosynthetic process"/>
    <property type="evidence" value="ECO:0007669"/>
    <property type="project" value="TreeGrafter"/>
</dbReference>
<dbReference type="InterPro" id="IPR009081">
    <property type="entry name" value="PP-bd_ACP"/>
</dbReference>
<dbReference type="GO" id="GO:0043041">
    <property type="term" value="P:amino acid activation for nonribosomal peptide biosynthetic process"/>
    <property type="evidence" value="ECO:0007669"/>
    <property type="project" value="TreeGrafter"/>
</dbReference>
<dbReference type="CDD" id="cd19531">
    <property type="entry name" value="LCL_NRPS-like"/>
    <property type="match status" value="1"/>
</dbReference>
<dbReference type="InterPro" id="IPR001031">
    <property type="entry name" value="Thioesterase"/>
</dbReference>
<dbReference type="Gene3D" id="3.30.559.30">
    <property type="entry name" value="Nonribosomal peptide synthetase, condensation domain"/>
    <property type="match status" value="1"/>
</dbReference>
<feature type="region of interest" description="Disordered" evidence="4">
    <location>
        <begin position="1014"/>
        <end position="1036"/>
    </location>
</feature>
<name>A0A1B4ZDC6_9ACTN</name>
<feature type="compositionally biased region" description="Basic and acidic residues" evidence="4">
    <location>
        <begin position="29"/>
        <end position="50"/>
    </location>
</feature>
<dbReference type="PROSITE" id="PS50075">
    <property type="entry name" value="CARRIER"/>
    <property type="match status" value="1"/>
</dbReference>
<dbReference type="Gene3D" id="1.10.1200.10">
    <property type="entry name" value="ACP-like"/>
    <property type="match status" value="1"/>
</dbReference>
<dbReference type="Pfam" id="PF00668">
    <property type="entry name" value="Condensation"/>
    <property type="match status" value="1"/>
</dbReference>
<accession>A0A1B4ZDC6</accession>
<organism evidence="6">
    <name type="scientific">Streptomyces sp. SANK 60404</name>
    <dbReference type="NCBI Taxonomy" id="1213862"/>
    <lineage>
        <taxon>Bacteria</taxon>
        <taxon>Bacillati</taxon>
        <taxon>Actinomycetota</taxon>
        <taxon>Actinomycetes</taxon>
        <taxon>Kitasatosporales</taxon>
        <taxon>Streptomycetaceae</taxon>
        <taxon>Streptomyces</taxon>
    </lineage>
</organism>
<dbReference type="SUPFAM" id="SSF47336">
    <property type="entry name" value="ACP-like"/>
    <property type="match status" value="1"/>
</dbReference>
<dbReference type="InterPro" id="IPR025110">
    <property type="entry name" value="AMP-bd_C"/>
</dbReference>
<dbReference type="FunFam" id="3.40.50.12780:FF:000012">
    <property type="entry name" value="Non-ribosomal peptide synthetase"/>
    <property type="match status" value="1"/>
</dbReference>
<keyword evidence="3" id="KW-0597">Phosphoprotein</keyword>
<dbReference type="InterPro" id="IPR045851">
    <property type="entry name" value="AMP-bd_C_sf"/>
</dbReference>
<feature type="compositionally biased region" description="Basic and acidic residues" evidence="4">
    <location>
        <begin position="10"/>
        <end position="19"/>
    </location>
</feature>
<sequence>MLSAGTSKRLTRDMAETERGTTGAGGLSDVKRKLLEMKRQQQRAQKEQRDRIVPVPREGKLAVSEQQRYLWFLHQVTPELPVYNVPFALRLRGALDVPALRAALTALVARHESLRTAFGSERGVPFQTVRPAPETWPLPETVVEPSEPEDTEAALRRLVDAQAREPFDLEAGPVFRSTLLRIAEDDHVLLLVMHHIVTDGWSVGRVTGELARLYRARLDGGAPAGLPELTVQPADVAAWQQRRLAGASRDEQVRYWRDTLAGLPTTDFPADRARPAQPTWAGATLECELPASLGHRLRELAARERASLLSVMLSAFSVVLHRYTGQSELAVGSVFSGRSRAETEPLVGFFANTLVLRSDLADDPSFSALVARNNTTVLGALEHQDIPFGTLVQELRPERDPSRNPLFQISFTLLTDSIVGAFEFGDLKVEEMPVHMGSSRFDLAFQVTDRGDAGLGVWIEYTTDLFERDRMERLVDHFRTVLEQAVAAPATRVSEFAVLPAAERDLVLRGWNPPATGRTSTTPALLHELVARHAAERPQAPAMRFGDQQLDYAGLDSRANRLAGLLRTRWHAGPDQVVGVLLERGLDLPVAQLAVLKAGAAWLPLDPQYPADRLAHQLTDARVRTVLTTRDLGHLLPDDLDRWYLDDEDSQRELAGLPDEAPAVDVRPDHLAYVIYTSGSTGKPKGVLISHRSAVGFVEGVCELFRITPDDRLLQFANPAFDVSVFDFYAALGAGACVIGAPRADLLNPDTLQRLMERERVTVADVPPAVLRLLDAEPLTALRVLFVGLEAFPAELVNRWSAPGREFHNGYGPTEATVACVDYLCPPEGLTTAPPIGRAMANHRAYVLDGAFNPVPVGVPGELYVAGTGLARGYLGRPDLTADRFLPDPFAQRPGERMYRTGDVVRWRPDGNLEFLGRADRQVKIRGLRIELGEVEHALTSHPLVRQGVVTVQHAGTPQARLVAYVVGESAGDRTGGVDGERVRQDLADRLPLHMVPAVIVVLDALPLTANGKVDQKRLPEPSGATGQGNTPPATETERSLAAIWAGMLDVPDGRLGVHDSFFSLGGNSLNLVRLTTAIKQEYGVELEVRRLYLAPTVRGIAALVDEHLAQRGGAARTATAQVLVPINEEGTRPPFFCVHPAGGAAVPYIPLARLLGDDQPFYGLEAPGLDGSTPPARLVDYATTYVAALREVRPSGPYHLGGWSVGGAIAAEMAAQLRDAGEEIASLVLFDTSLPGEGLTDPGALPDQAERLASFVHDLAGLRERPAPDVDAAGLRALPAEEQVERVVRLLEEASLVPEGVREELRARIGVFLATTWAVLTHTARPLDAPLTLLSAADEDNVLVERWRELAGGDVEHIQVPGNHYTMLQHPRVETLARTVRQVLDRRS</sequence>
<evidence type="ECO:0000256" key="4">
    <source>
        <dbReference type="SAM" id="MobiDB-lite"/>
    </source>
</evidence>
<dbReference type="Gene3D" id="3.40.50.980">
    <property type="match status" value="2"/>
</dbReference>
<dbReference type="GO" id="GO:0047527">
    <property type="term" value="F:2,3-dihydroxybenzoate-serine ligase activity"/>
    <property type="evidence" value="ECO:0007669"/>
    <property type="project" value="TreeGrafter"/>
</dbReference>
<dbReference type="EMBL" id="LC072720">
    <property type="protein sequence ID" value="BAV57443.1"/>
    <property type="molecule type" value="Genomic_DNA"/>
</dbReference>
<dbReference type="InterPro" id="IPR029058">
    <property type="entry name" value="AB_hydrolase_fold"/>
</dbReference>
<dbReference type="GO" id="GO:0031177">
    <property type="term" value="F:phosphopantetheine binding"/>
    <property type="evidence" value="ECO:0007669"/>
    <property type="project" value="InterPro"/>
</dbReference>